<accession>A0AAN8WXH8</accession>
<proteinExistence type="predicted"/>
<sequence>VLKLLYVEFVRLPETSITEFCGSLDERDLCDITMSGDFGLTETELFAFSETSILEIELFPLAKLPYLNVVDLLMKEIFLKPLIGGLSEASE</sequence>
<evidence type="ECO:0000313" key="1">
    <source>
        <dbReference type="EMBL" id="KAK7069104.1"/>
    </source>
</evidence>
<dbReference type="AlphaFoldDB" id="A0AAN8WXH8"/>
<dbReference type="Proteomes" id="UP001381693">
    <property type="component" value="Unassembled WGS sequence"/>
</dbReference>
<feature type="non-terminal residue" evidence="1">
    <location>
        <position position="1"/>
    </location>
</feature>
<organism evidence="1 2">
    <name type="scientific">Halocaridina rubra</name>
    <name type="common">Hawaiian red shrimp</name>
    <dbReference type="NCBI Taxonomy" id="373956"/>
    <lineage>
        <taxon>Eukaryota</taxon>
        <taxon>Metazoa</taxon>
        <taxon>Ecdysozoa</taxon>
        <taxon>Arthropoda</taxon>
        <taxon>Crustacea</taxon>
        <taxon>Multicrustacea</taxon>
        <taxon>Malacostraca</taxon>
        <taxon>Eumalacostraca</taxon>
        <taxon>Eucarida</taxon>
        <taxon>Decapoda</taxon>
        <taxon>Pleocyemata</taxon>
        <taxon>Caridea</taxon>
        <taxon>Atyoidea</taxon>
        <taxon>Atyidae</taxon>
        <taxon>Halocaridina</taxon>
    </lineage>
</organism>
<evidence type="ECO:0000313" key="2">
    <source>
        <dbReference type="Proteomes" id="UP001381693"/>
    </source>
</evidence>
<protein>
    <submittedName>
        <fullName evidence="1">Uncharacterized protein</fullName>
    </submittedName>
</protein>
<name>A0AAN8WXH8_HALRR</name>
<reference evidence="1 2" key="1">
    <citation type="submission" date="2023-11" db="EMBL/GenBank/DDBJ databases">
        <title>Halocaridina rubra genome assembly.</title>
        <authorList>
            <person name="Smith C."/>
        </authorList>
    </citation>
    <scope>NUCLEOTIDE SEQUENCE [LARGE SCALE GENOMIC DNA]</scope>
    <source>
        <strain evidence="1">EP-1</strain>
        <tissue evidence="1">Whole</tissue>
    </source>
</reference>
<gene>
    <name evidence="1" type="ORF">SK128_016339</name>
</gene>
<comment type="caution">
    <text evidence="1">The sequence shown here is derived from an EMBL/GenBank/DDBJ whole genome shotgun (WGS) entry which is preliminary data.</text>
</comment>
<dbReference type="EMBL" id="JAXCGZ010017022">
    <property type="protein sequence ID" value="KAK7069104.1"/>
    <property type="molecule type" value="Genomic_DNA"/>
</dbReference>
<keyword evidence="2" id="KW-1185">Reference proteome</keyword>